<feature type="transmembrane region" description="Helical" evidence="1">
    <location>
        <begin position="103"/>
        <end position="129"/>
    </location>
</feature>
<gene>
    <name evidence="2" type="ORF">HJG63_008219</name>
</gene>
<dbReference type="SUPFAM" id="SSF82866">
    <property type="entry name" value="Multidrug efflux transporter AcrB transmembrane domain"/>
    <property type="match status" value="1"/>
</dbReference>
<keyword evidence="1" id="KW-0812">Transmembrane</keyword>
<dbReference type="InterPro" id="IPR051697">
    <property type="entry name" value="Patched_domain-protein"/>
</dbReference>
<proteinExistence type="predicted"/>
<evidence type="ECO:0000313" key="2">
    <source>
        <dbReference type="EMBL" id="KAF6431742.1"/>
    </source>
</evidence>
<dbReference type="PANTHER" id="PTHR10796:SF60">
    <property type="entry name" value="PATCHED DOMAIN-CONTAINING PROTEIN 3"/>
    <property type="match status" value="1"/>
</dbReference>
<comment type="caution">
    <text evidence="2">The sequence shown here is derived from an EMBL/GenBank/DDBJ whole genome shotgun (WGS) entry which is preliminary data.</text>
</comment>
<keyword evidence="1" id="KW-1133">Transmembrane helix</keyword>
<name>A0A7J8E9A0_ROUAE</name>
<protein>
    <submittedName>
        <fullName evidence="2">Uncharacterized protein</fullName>
    </submittedName>
</protein>
<evidence type="ECO:0000256" key="1">
    <source>
        <dbReference type="SAM" id="Phobius"/>
    </source>
</evidence>
<dbReference type="Proteomes" id="UP000593571">
    <property type="component" value="Unassembled WGS sequence"/>
</dbReference>
<sequence>MFLAVNFAIASVPIRVTSFMAFWNINLDTISLINIVLCGGISLDFSAQISHVFISSSELSVDQITEALYLVGYPVLQNATSTVTDVCVFSEARASIFRTFFKTMCLVISFGVPHSLICIPIFFIFLFFWKVCLNIHSQIKNQL</sequence>
<dbReference type="EMBL" id="JACASE010000010">
    <property type="protein sequence ID" value="KAF6431742.1"/>
    <property type="molecule type" value="Genomic_DNA"/>
</dbReference>
<dbReference type="Gene3D" id="1.20.1640.10">
    <property type="entry name" value="Multidrug efflux transporter AcrB transmembrane domain"/>
    <property type="match status" value="1"/>
</dbReference>
<organism evidence="2 3">
    <name type="scientific">Rousettus aegyptiacus</name>
    <name type="common">Egyptian fruit bat</name>
    <name type="synonym">Pteropus aegyptiacus</name>
    <dbReference type="NCBI Taxonomy" id="9407"/>
    <lineage>
        <taxon>Eukaryota</taxon>
        <taxon>Metazoa</taxon>
        <taxon>Chordata</taxon>
        <taxon>Craniata</taxon>
        <taxon>Vertebrata</taxon>
        <taxon>Euteleostomi</taxon>
        <taxon>Mammalia</taxon>
        <taxon>Eutheria</taxon>
        <taxon>Laurasiatheria</taxon>
        <taxon>Chiroptera</taxon>
        <taxon>Yinpterochiroptera</taxon>
        <taxon>Pteropodoidea</taxon>
        <taxon>Pteropodidae</taxon>
        <taxon>Rousettinae</taxon>
        <taxon>Rousettus</taxon>
    </lineage>
</organism>
<accession>A0A7J8E9A0</accession>
<keyword evidence="1" id="KW-0472">Membrane</keyword>
<evidence type="ECO:0000313" key="3">
    <source>
        <dbReference type="Proteomes" id="UP000593571"/>
    </source>
</evidence>
<dbReference type="PANTHER" id="PTHR10796">
    <property type="entry name" value="PATCHED-RELATED"/>
    <property type="match status" value="1"/>
</dbReference>
<dbReference type="GO" id="GO:0016020">
    <property type="term" value="C:membrane"/>
    <property type="evidence" value="ECO:0007669"/>
    <property type="project" value="TreeGrafter"/>
</dbReference>
<keyword evidence="3" id="KW-1185">Reference proteome</keyword>
<reference evidence="2 3" key="1">
    <citation type="journal article" date="2020" name="Nature">
        <title>Six reference-quality genomes reveal evolution of bat adaptations.</title>
        <authorList>
            <person name="Jebb D."/>
            <person name="Huang Z."/>
            <person name="Pippel M."/>
            <person name="Hughes G.M."/>
            <person name="Lavrichenko K."/>
            <person name="Devanna P."/>
            <person name="Winkler S."/>
            <person name="Jermiin L.S."/>
            <person name="Skirmuntt E.C."/>
            <person name="Katzourakis A."/>
            <person name="Burkitt-Gray L."/>
            <person name="Ray D.A."/>
            <person name="Sullivan K.A.M."/>
            <person name="Roscito J.G."/>
            <person name="Kirilenko B.M."/>
            <person name="Davalos L.M."/>
            <person name="Corthals A.P."/>
            <person name="Power M.L."/>
            <person name="Jones G."/>
            <person name="Ransome R.D."/>
            <person name="Dechmann D.K.N."/>
            <person name="Locatelli A.G."/>
            <person name="Puechmaille S.J."/>
            <person name="Fedrigo O."/>
            <person name="Jarvis E.D."/>
            <person name="Hiller M."/>
            <person name="Vernes S.C."/>
            <person name="Myers E.W."/>
            <person name="Teeling E.C."/>
        </authorList>
    </citation>
    <scope>NUCLEOTIDE SEQUENCE [LARGE SCALE GENOMIC DNA]</scope>
    <source>
        <strain evidence="2">MRouAeg1</strain>
        <tissue evidence="2">Muscle</tissue>
    </source>
</reference>
<dbReference type="AlphaFoldDB" id="A0A7J8E9A0"/>